<dbReference type="GO" id="GO:0022857">
    <property type="term" value="F:transmembrane transporter activity"/>
    <property type="evidence" value="ECO:0007669"/>
    <property type="project" value="InterPro"/>
</dbReference>
<dbReference type="PANTHER" id="PTHR48021:SF1">
    <property type="entry name" value="GH07001P-RELATED"/>
    <property type="match status" value="1"/>
</dbReference>
<accession>A0A1J4JUU5</accession>
<reference evidence="7" key="1">
    <citation type="submission" date="2016-10" db="EMBL/GenBank/DDBJ databases">
        <authorList>
            <person name="Benchimol M."/>
            <person name="Almeida L.G."/>
            <person name="Vasconcelos A.T."/>
            <person name="Perreira-Neves A."/>
            <person name="Rosa I.A."/>
            <person name="Tasca T."/>
            <person name="Bogo M.R."/>
            <person name="de Souza W."/>
        </authorList>
    </citation>
    <scope>NUCLEOTIDE SEQUENCE [LARGE SCALE GENOMIC DNA]</scope>
    <source>
        <strain evidence="7">K</strain>
    </source>
</reference>
<evidence type="ECO:0000256" key="2">
    <source>
        <dbReference type="ARBA" id="ARBA00022692"/>
    </source>
</evidence>
<feature type="transmembrane region" description="Helical" evidence="5">
    <location>
        <begin position="303"/>
        <end position="329"/>
    </location>
</feature>
<dbReference type="PROSITE" id="PS51257">
    <property type="entry name" value="PROKAR_LIPOPROTEIN"/>
    <property type="match status" value="1"/>
</dbReference>
<evidence type="ECO:0000313" key="8">
    <source>
        <dbReference type="Proteomes" id="UP000179807"/>
    </source>
</evidence>
<dbReference type="SUPFAM" id="SSF103473">
    <property type="entry name" value="MFS general substrate transporter"/>
    <property type="match status" value="1"/>
</dbReference>
<dbReference type="InterPro" id="IPR036259">
    <property type="entry name" value="MFS_trans_sf"/>
</dbReference>
<dbReference type="GeneID" id="94828545"/>
<dbReference type="FunFam" id="1.20.1250.20:FF:000279">
    <property type="entry name" value="Major facilitator superfamily protein"/>
    <property type="match status" value="1"/>
</dbReference>
<dbReference type="PROSITE" id="PS50850">
    <property type="entry name" value="MFS"/>
    <property type="match status" value="1"/>
</dbReference>
<gene>
    <name evidence="7" type="ORF">TRFO_07702</name>
</gene>
<feature type="transmembrane region" description="Helical" evidence="5">
    <location>
        <begin position="374"/>
        <end position="393"/>
    </location>
</feature>
<proteinExistence type="predicted"/>
<name>A0A1J4JUU5_9EUKA</name>
<feature type="transmembrane region" description="Helical" evidence="5">
    <location>
        <begin position="168"/>
        <end position="187"/>
    </location>
</feature>
<feature type="transmembrane region" description="Helical" evidence="5">
    <location>
        <begin position="341"/>
        <end position="362"/>
    </location>
</feature>
<dbReference type="Proteomes" id="UP000179807">
    <property type="component" value="Unassembled WGS sequence"/>
</dbReference>
<evidence type="ECO:0000256" key="5">
    <source>
        <dbReference type="SAM" id="Phobius"/>
    </source>
</evidence>
<keyword evidence="4 5" id="KW-0472">Membrane</keyword>
<dbReference type="InterPro" id="IPR005828">
    <property type="entry name" value="MFS_sugar_transport-like"/>
</dbReference>
<feature type="transmembrane region" description="Helical" evidence="5">
    <location>
        <begin position="138"/>
        <end position="162"/>
    </location>
</feature>
<feature type="transmembrane region" description="Helical" evidence="5">
    <location>
        <begin position="104"/>
        <end position="126"/>
    </location>
</feature>
<feature type="transmembrane region" description="Helical" evidence="5">
    <location>
        <begin position="49"/>
        <end position="73"/>
    </location>
</feature>
<keyword evidence="3 5" id="KW-1133">Transmembrane helix</keyword>
<dbReference type="AlphaFoldDB" id="A0A1J4JUU5"/>
<dbReference type="RefSeq" id="XP_068354165.1">
    <property type="nucleotide sequence ID" value="XM_068493841.1"/>
</dbReference>
<sequence>MVICSKQLPSVCILLMGSVTFGFSCQFPALCLASMQGEFTNFDWENEKFITKCFTVVSALTSIVGSVFFLFLFLRFQRKLIISIMSVAYSIFWFIILATSESHIWIAILSIGLQGFIIGGYCVVIPPYIVELSPATAVNFYGTLHQVGCALAIVIFDVVGAFADWRVYTYIGASWVLIFGGLIWLVPDDEHSLKLKKRTKVFEETLFQKKYAFKIVTVLALMIFQQICGINAILNNMAALMASSGLDINSNLQQAISTSAQLIAVIIGCFIVDPLGKKVIWAFSSFGISFCLLIYALNLKFDFGYWLPTLCIFVYMLFFGLAVGPIPWYITSTLFPSGIDLITQTMVTVVNMGFSFAVVFLYPFLKDNIGEFGTMLIFMSVTIIAGFFGLFAIPKEDDQDIEGISLL</sequence>
<evidence type="ECO:0000256" key="1">
    <source>
        <dbReference type="ARBA" id="ARBA00004141"/>
    </source>
</evidence>
<dbReference type="OrthoDB" id="6612291at2759"/>
<keyword evidence="2 5" id="KW-0812">Transmembrane</keyword>
<organism evidence="7 8">
    <name type="scientific">Tritrichomonas foetus</name>
    <dbReference type="NCBI Taxonomy" id="1144522"/>
    <lineage>
        <taxon>Eukaryota</taxon>
        <taxon>Metamonada</taxon>
        <taxon>Parabasalia</taxon>
        <taxon>Tritrichomonadida</taxon>
        <taxon>Tritrichomonadidae</taxon>
        <taxon>Tritrichomonas</taxon>
    </lineage>
</organism>
<dbReference type="EMBL" id="MLAK01000927">
    <property type="protein sequence ID" value="OHT01029.1"/>
    <property type="molecule type" value="Genomic_DNA"/>
</dbReference>
<dbReference type="InterPro" id="IPR050549">
    <property type="entry name" value="MFS_Trehalose_Transporter"/>
</dbReference>
<evidence type="ECO:0000313" key="7">
    <source>
        <dbReference type="EMBL" id="OHT01029.1"/>
    </source>
</evidence>
<dbReference type="InterPro" id="IPR003663">
    <property type="entry name" value="Sugar/inositol_transpt"/>
</dbReference>
<feature type="transmembrane region" description="Helical" evidence="5">
    <location>
        <begin position="80"/>
        <end position="98"/>
    </location>
</feature>
<dbReference type="GO" id="GO:0016020">
    <property type="term" value="C:membrane"/>
    <property type="evidence" value="ECO:0007669"/>
    <property type="project" value="UniProtKB-SubCell"/>
</dbReference>
<dbReference type="Gene3D" id="1.20.1250.20">
    <property type="entry name" value="MFS general substrate transporter like domains"/>
    <property type="match status" value="2"/>
</dbReference>
<evidence type="ECO:0000259" key="6">
    <source>
        <dbReference type="PROSITE" id="PS50850"/>
    </source>
</evidence>
<comment type="subcellular location">
    <subcellularLocation>
        <location evidence="1">Membrane</location>
        <topology evidence="1">Multi-pass membrane protein</topology>
    </subcellularLocation>
</comment>
<feature type="transmembrane region" description="Helical" evidence="5">
    <location>
        <begin position="279"/>
        <end position="297"/>
    </location>
</feature>
<dbReference type="PRINTS" id="PR00171">
    <property type="entry name" value="SUGRTRNSPORT"/>
</dbReference>
<dbReference type="InterPro" id="IPR020846">
    <property type="entry name" value="MFS_dom"/>
</dbReference>
<protein>
    <submittedName>
        <fullName evidence="7">Major facilitator superfamily transporter</fullName>
    </submittedName>
</protein>
<dbReference type="VEuPathDB" id="TrichDB:TRFO_07702"/>
<feature type="domain" description="Major facilitator superfamily (MFS) profile" evidence="6">
    <location>
        <begin position="10"/>
        <end position="397"/>
    </location>
</feature>
<comment type="caution">
    <text evidence="7">The sequence shown here is derived from an EMBL/GenBank/DDBJ whole genome shotgun (WGS) entry which is preliminary data.</text>
</comment>
<dbReference type="PANTHER" id="PTHR48021">
    <property type="match status" value="1"/>
</dbReference>
<feature type="transmembrane region" description="Helical" evidence="5">
    <location>
        <begin position="211"/>
        <end position="234"/>
    </location>
</feature>
<evidence type="ECO:0000256" key="4">
    <source>
        <dbReference type="ARBA" id="ARBA00023136"/>
    </source>
</evidence>
<dbReference type="Pfam" id="PF00083">
    <property type="entry name" value="Sugar_tr"/>
    <property type="match status" value="2"/>
</dbReference>
<evidence type="ECO:0000256" key="3">
    <source>
        <dbReference type="ARBA" id="ARBA00022989"/>
    </source>
</evidence>
<keyword evidence="8" id="KW-1185">Reference proteome</keyword>